<dbReference type="KEGG" id="ccha:ELD05_08575"/>
<dbReference type="EMBL" id="CP034791">
    <property type="protein sequence ID" value="AZT90695.1"/>
    <property type="molecule type" value="Genomic_DNA"/>
</dbReference>
<proteinExistence type="predicted"/>
<name>A0A3T0D6I4_9FIRM</name>
<sequence>MECINCGNCKVGNTTYFCFKENGFVVDVSKQKVVEKVRSGWKKGDPEYEKQRRRSRKEVEV</sequence>
<evidence type="ECO:0000313" key="2">
    <source>
        <dbReference type="Proteomes" id="UP000282930"/>
    </source>
</evidence>
<dbReference type="Proteomes" id="UP000282930">
    <property type="component" value="Chromosome"/>
</dbReference>
<reference evidence="1 2" key="1">
    <citation type="submission" date="2018-12" db="EMBL/GenBank/DDBJ databases">
        <title>Genome sequence from the cellulolytic species, Caldicellulosiruptor changbaiensis.</title>
        <authorList>
            <person name="Blumer-Schuette S.E."/>
            <person name="Mendoza C."/>
        </authorList>
    </citation>
    <scope>NUCLEOTIDE SEQUENCE [LARGE SCALE GENOMIC DNA]</scope>
    <source>
        <strain evidence="1 2">CBS-Z</strain>
    </source>
</reference>
<organism evidence="1 2">
    <name type="scientific">Caldicellulosiruptor changbaiensis</name>
    <dbReference type="NCBI Taxonomy" id="1222016"/>
    <lineage>
        <taxon>Bacteria</taxon>
        <taxon>Bacillati</taxon>
        <taxon>Bacillota</taxon>
        <taxon>Bacillota incertae sedis</taxon>
        <taxon>Caldicellulosiruptorales</taxon>
        <taxon>Caldicellulosiruptoraceae</taxon>
        <taxon>Caldicellulosiruptor</taxon>
    </lineage>
</organism>
<protein>
    <submittedName>
        <fullName evidence="1">Uncharacterized protein</fullName>
    </submittedName>
</protein>
<dbReference type="AlphaFoldDB" id="A0A3T0D6I4"/>
<gene>
    <name evidence="1" type="ORF">ELD05_08575</name>
</gene>
<keyword evidence="2" id="KW-1185">Reference proteome</keyword>
<accession>A0A3T0D6I4</accession>
<evidence type="ECO:0000313" key="1">
    <source>
        <dbReference type="EMBL" id="AZT90695.1"/>
    </source>
</evidence>